<sequence length="53" mass="6207">GGPFTTEEAEEFITKPFMREAVELRKFDDLAKELNKITPPIEHFQHYVEASLR</sequence>
<gene>
    <name evidence="1" type="ORF">METZ01_LOCUS234217</name>
</gene>
<accession>A0A382H3M1</accession>
<organism evidence="1">
    <name type="scientific">marine metagenome</name>
    <dbReference type="NCBI Taxonomy" id="408172"/>
    <lineage>
        <taxon>unclassified sequences</taxon>
        <taxon>metagenomes</taxon>
        <taxon>ecological metagenomes</taxon>
    </lineage>
</organism>
<feature type="non-terminal residue" evidence="1">
    <location>
        <position position="1"/>
    </location>
</feature>
<dbReference type="AlphaFoldDB" id="A0A382H3M1"/>
<evidence type="ECO:0000313" key="1">
    <source>
        <dbReference type="EMBL" id="SVB81363.1"/>
    </source>
</evidence>
<protein>
    <submittedName>
        <fullName evidence="1">Uncharacterized protein</fullName>
    </submittedName>
</protein>
<proteinExistence type="predicted"/>
<dbReference type="Gene3D" id="1.10.3210.10">
    <property type="entry name" value="Hypothetical protein af1432"/>
    <property type="match status" value="1"/>
</dbReference>
<dbReference type="EMBL" id="UINC01058745">
    <property type="protein sequence ID" value="SVB81363.1"/>
    <property type="molecule type" value="Genomic_DNA"/>
</dbReference>
<reference evidence="1" key="1">
    <citation type="submission" date="2018-05" db="EMBL/GenBank/DDBJ databases">
        <authorList>
            <person name="Lanie J.A."/>
            <person name="Ng W.-L."/>
            <person name="Kazmierczak K.M."/>
            <person name="Andrzejewski T.M."/>
            <person name="Davidsen T.M."/>
            <person name="Wayne K.J."/>
            <person name="Tettelin H."/>
            <person name="Glass J.I."/>
            <person name="Rusch D."/>
            <person name="Podicherti R."/>
            <person name="Tsui H.-C.T."/>
            <person name="Winkler M.E."/>
        </authorList>
    </citation>
    <scope>NUCLEOTIDE SEQUENCE</scope>
</reference>
<name>A0A382H3M1_9ZZZZ</name>